<dbReference type="EMBL" id="KZ819699">
    <property type="protein sequence ID" value="PWN54035.1"/>
    <property type="molecule type" value="Genomic_DNA"/>
</dbReference>
<organism evidence="1 2">
    <name type="scientific">Violaceomyces palustris</name>
    <dbReference type="NCBI Taxonomy" id="1673888"/>
    <lineage>
        <taxon>Eukaryota</taxon>
        <taxon>Fungi</taxon>
        <taxon>Dikarya</taxon>
        <taxon>Basidiomycota</taxon>
        <taxon>Ustilaginomycotina</taxon>
        <taxon>Ustilaginomycetes</taxon>
        <taxon>Violaceomycetales</taxon>
        <taxon>Violaceomycetaceae</taxon>
        <taxon>Violaceomyces</taxon>
    </lineage>
</organism>
<proteinExistence type="predicted"/>
<dbReference type="Proteomes" id="UP000245626">
    <property type="component" value="Unassembled WGS sequence"/>
</dbReference>
<accession>A0ACD0P7D7</accession>
<gene>
    <name evidence="1" type="ORF">IE53DRAFT_337798</name>
</gene>
<evidence type="ECO:0000313" key="2">
    <source>
        <dbReference type="Proteomes" id="UP000245626"/>
    </source>
</evidence>
<name>A0ACD0P7D7_9BASI</name>
<evidence type="ECO:0000313" key="1">
    <source>
        <dbReference type="EMBL" id="PWN54035.1"/>
    </source>
</evidence>
<reference evidence="1 2" key="1">
    <citation type="journal article" date="2018" name="Mol. Biol. Evol.">
        <title>Broad Genomic Sampling Reveals a Smut Pathogenic Ancestry of the Fungal Clade Ustilaginomycotina.</title>
        <authorList>
            <person name="Kijpornyongpan T."/>
            <person name="Mondo S.J."/>
            <person name="Barry K."/>
            <person name="Sandor L."/>
            <person name="Lee J."/>
            <person name="Lipzen A."/>
            <person name="Pangilinan J."/>
            <person name="LaButti K."/>
            <person name="Hainaut M."/>
            <person name="Henrissat B."/>
            <person name="Grigoriev I.V."/>
            <person name="Spatafora J.W."/>
            <person name="Aime M.C."/>
        </authorList>
    </citation>
    <scope>NUCLEOTIDE SEQUENCE [LARGE SCALE GENOMIC DNA]</scope>
    <source>
        <strain evidence="1 2">SA 807</strain>
    </source>
</reference>
<sequence>MMVALSKASLACFSLPLLPLLLLLSIATSLPGVGCIWPNPASMIAGKDGTYLKVSPNIGFKFDSATDESKVPQDLKDALERTKAAITSKKGGALLPLVVDRGKSIKSAVEKEKKTLENVVIYIGDCGPSAGNVRRAPKGSSKSGGHKDFDLDPRSIFYQSVQTLSTQVSSDKISEAFRISEITTKDQDGKVKISSRDAESYYLEIPDAGSTAVIKAYTSLGVFRALSTLEQLVWGLPGSDVRFIQHLPIKISDRPAFPYRGFMLDTSRNYIPVSSIKRVLDSMSFAKLNQFHWHITDSQSWPLKFSAGQGSADEFDLASLSQNGAYDEDKVYDEEQVKELIQYAGKRGINVNLEVDMPAHMFMGVQDLAGGKMIACGDRDDWTKFAAEPPSGQLNLITKDESVKAQIYKFASQVLKKVSTLTPSPYLSSGGDEPNLNCYGAKKEDEIDASLIKPFVNNVQETLKSVGKSNWVWEEMAISFPQTGANLAKGTIVESWTNSQNAKKILDSNPDTFIVHAPSDYFYLDCGNGAWLGSFPNGQSWCPFVTWSKSYTFDPYVNLTSSTPSATGTTTITPLSSTDPEIKKRVLGGESALWTEQVDANNLEPKMWPRAASASEVFWTGQEFQRDGKVQPRKLDNDVNARFDEFRFRLVSKGVNASPNWPLWCSLRIGRCNLV</sequence>
<keyword evidence="2" id="KW-1185">Reference proteome</keyword>
<protein>
    <submittedName>
        <fullName evidence="1">Uncharacterized protein</fullName>
    </submittedName>
</protein>